<dbReference type="AlphaFoldDB" id="A0A6S6RYZ9"/>
<evidence type="ECO:0000259" key="1">
    <source>
        <dbReference type="Pfam" id="PF18618"/>
    </source>
</evidence>
<reference evidence="2" key="1">
    <citation type="submission" date="2020-01" db="EMBL/GenBank/DDBJ databases">
        <authorList>
            <person name="Meier V. D."/>
            <person name="Meier V D."/>
        </authorList>
    </citation>
    <scope>NUCLEOTIDE SEQUENCE</scope>
    <source>
        <strain evidence="2">HLG_WM_MAG_12</strain>
    </source>
</reference>
<sequence length="78" mass="9164">MKLKLAGTNKTKESITDKDIIENLNDKKECYVYLDESNADKDIVKLKSVLEDKDYSVHLREAQINMDENYVYELHIIK</sequence>
<name>A0A6S6RYZ9_9BACT</name>
<dbReference type="InterPro" id="IPR040748">
    <property type="entry name" value="HP0268"/>
</dbReference>
<evidence type="ECO:0000313" key="2">
    <source>
        <dbReference type="EMBL" id="CAA6802380.1"/>
    </source>
</evidence>
<dbReference type="Pfam" id="PF18618">
    <property type="entry name" value="HP0268"/>
    <property type="match status" value="1"/>
</dbReference>
<feature type="domain" description="HP0268" evidence="1">
    <location>
        <begin position="1"/>
        <end position="77"/>
    </location>
</feature>
<gene>
    <name evidence="2" type="ORF">HELGO_WM11592</name>
</gene>
<organism evidence="2">
    <name type="scientific">uncultured Campylobacterales bacterium</name>
    <dbReference type="NCBI Taxonomy" id="352960"/>
    <lineage>
        <taxon>Bacteria</taxon>
        <taxon>Pseudomonadati</taxon>
        <taxon>Campylobacterota</taxon>
        <taxon>Epsilonproteobacteria</taxon>
        <taxon>Campylobacterales</taxon>
        <taxon>environmental samples</taxon>
    </lineage>
</organism>
<accession>A0A6S6RYZ9</accession>
<protein>
    <recommendedName>
        <fullName evidence="1">HP0268 domain-containing protein</fullName>
    </recommendedName>
</protein>
<proteinExistence type="predicted"/>
<dbReference type="EMBL" id="CACVAW010000009">
    <property type="protein sequence ID" value="CAA6802380.1"/>
    <property type="molecule type" value="Genomic_DNA"/>
</dbReference>